<evidence type="ECO:0000256" key="3">
    <source>
        <dbReference type="ARBA" id="ARBA00022833"/>
    </source>
</evidence>
<feature type="region of interest" description="Disordered" evidence="5">
    <location>
        <begin position="90"/>
        <end position="122"/>
    </location>
</feature>
<dbReference type="InterPro" id="IPR049627">
    <property type="entry name" value="SLX8"/>
</dbReference>
<comment type="caution">
    <text evidence="7">The sequence shown here is derived from an EMBL/GenBank/DDBJ whole genome shotgun (WGS) entry which is preliminary data.</text>
</comment>
<dbReference type="GO" id="GO:0033768">
    <property type="term" value="C:SUMO-targeted ubiquitin ligase complex"/>
    <property type="evidence" value="ECO:0007669"/>
    <property type="project" value="TreeGrafter"/>
</dbReference>
<feature type="domain" description="RING-type" evidence="6">
    <location>
        <begin position="262"/>
        <end position="300"/>
    </location>
</feature>
<accession>A0AAV7EGC3</accession>
<dbReference type="Pfam" id="PF13639">
    <property type="entry name" value="zf-RING_2"/>
    <property type="match status" value="1"/>
</dbReference>
<dbReference type="GO" id="GO:0006511">
    <property type="term" value="P:ubiquitin-dependent protein catabolic process"/>
    <property type="evidence" value="ECO:0007669"/>
    <property type="project" value="TreeGrafter"/>
</dbReference>
<dbReference type="PROSITE" id="PS00518">
    <property type="entry name" value="ZF_RING_1"/>
    <property type="match status" value="1"/>
</dbReference>
<keyword evidence="3" id="KW-0862">Zinc</keyword>
<gene>
    <name evidence="7" type="ORF">H6P81_014033</name>
</gene>
<evidence type="ECO:0000256" key="2">
    <source>
        <dbReference type="ARBA" id="ARBA00022771"/>
    </source>
</evidence>
<evidence type="ECO:0000313" key="7">
    <source>
        <dbReference type="EMBL" id="KAG9447905.1"/>
    </source>
</evidence>
<keyword evidence="2 4" id="KW-0863">Zinc-finger</keyword>
<protein>
    <recommendedName>
        <fullName evidence="6">RING-type domain-containing protein</fullName>
    </recommendedName>
</protein>
<evidence type="ECO:0000313" key="8">
    <source>
        <dbReference type="Proteomes" id="UP000825729"/>
    </source>
</evidence>
<keyword evidence="1" id="KW-0479">Metal-binding</keyword>
<sequence>MQIFAGARTDSGECAKEKRITEEPRRTRVNARTANEVDRIFVFWLIRRLLLTSPKIRMSARGTKRPLKAYARDPRRRKVLFGVDLNDAPPCDNRETVGSSSTNNSQHAQVTGLQVTGPPSNGRLRIVEMEGASSSHDSRYAQASVFPSDGRLRSTPIDVEALEDELVISSPRRFAAARMQTRRRNNDRNQNNNAVTVVLDDDVDAQHGQSGVVPDEPATRLTLNGYRNQGRLPDKPPAPQVIINVEQFQHPPNPPKEPVFTCAICIGPLVEEHTTICGHIFCKKCIKAAIAAQKKCPTCRRNLRVNNIHRVYLPSIN</sequence>
<dbReference type="AlphaFoldDB" id="A0AAV7EGC3"/>
<evidence type="ECO:0000256" key="1">
    <source>
        <dbReference type="ARBA" id="ARBA00022723"/>
    </source>
</evidence>
<dbReference type="SUPFAM" id="SSF57850">
    <property type="entry name" value="RING/U-box"/>
    <property type="match status" value="1"/>
</dbReference>
<evidence type="ECO:0000256" key="5">
    <source>
        <dbReference type="SAM" id="MobiDB-lite"/>
    </source>
</evidence>
<dbReference type="InterPro" id="IPR013083">
    <property type="entry name" value="Znf_RING/FYVE/PHD"/>
</dbReference>
<evidence type="ECO:0000256" key="4">
    <source>
        <dbReference type="PROSITE-ProRule" id="PRU00175"/>
    </source>
</evidence>
<keyword evidence="8" id="KW-1185">Reference proteome</keyword>
<proteinExistence type="predicted"/>
<dbReference type="Gene3D" id="3.30.40.10">
    <property type="entry name" value="Zinc/RING finger domain, C3HC4 (zinc finger)"/>
    <property type="match status" value="1"/>
</dbReference>
<dbReference type="PANTHER" id="PTHR47094:SF1">
    <property type="entry name" value="RING-TYPE E3 UBIQUITIN TRANSFERASE"/>
    <property type="match status" value="1"/>
</dbReference>
<dbReference type="GO" id="GO:0008270">
    <property type="term" value="F:zinc ion binding"/>
    <property type="evidence" value="ECO:0007669"/>
    <property type="project" value="UniProtKB-KW"/>
</dbReference>
<dbReference type="PANTHER" id="PTHR47094">
    <property type="entry name" value="ELFLESS, ISOFORM B"/>
    <property type="match status" value="1"/>
</dbReference>
<dbReference type="GO" id="GO:0061630">
    <property type="term" value="F:ubiquitin protein ligase activity"/>
    <property type="evidence" value="ECO:0007669"/>
    <property type="project" value="InterPro"/>
</dbReference>
<evidence type="ECO:0000259" key="6">
    <source>
        <dbReference type="PROSITE" id="PS50089"/>
    </source>
</evidence>
<reference evidence="7 8" key="1">
    <citation type="submission" date="2021-07" db="EMBL/GenBank/DDBJ databases">
        <title>The Aristolochia fimbriata genome: insights into angiosperm evolution, floral development and chemical biosynthesis.</title>
        <authorList>
            <person name="Jiao Y."/>
        </authorList>
    </citation>
    <scope>NUCLEOTIDE SEQUENCE [LARGE SCALE GENOMIC DNA]</scope>
    <source>
        <strain evidence="7">IBCAS-2021</strain>
        <tissue evidence="7">Leaf</tissue>
    </source>
</reference>
<name>A0AAV7EGC3_ARIFI</name>
<dbReference type="InterPro" id="IPR017907">
    <property type="entry name" value="Znf_RING_CS"/>
</dbReference>
<dbReference type="InterPro" id="IPR001841">
    <property type="entry name" value="Znf_RING"/>
</dbReference>
<feature type="compositionally biased region" description="Polar residues" evidence="5">
    <location>
        <begin position="96"/>
        <end position="119"/>
    </location>
</feature>
<dbReference type="PROSITE" id="PS50089">
    <property type="entry name" value="ZF_RING_2"/>
    <property type="match status" value="1"/>
</dbReference>
<dbReference type="GO" id="GO:0140082">
    <property type="term" value="F:SUMO-ubiquitin ligase activity"/>
    <property type="evidence" value="ECO:0007669"/>
    <property type="project" value="TreeGrafter"/>
</dbReference>
<dbReference type="EMBL" id="JAINDJ010000005">
    <property type="protein sequence ID" value="KAG9447905.1"/>
    <property type="molecule type" value="Genomic_DNA"/>
</dbReference>
<dbReference type="GO" id="GO:0032183">
    <property type="term" value="F:SUMO binding"/>
    <property type="evidence" value="ECO:0007669"/>
    <property type="project" value="TreeGrafter"/>
</dbReference>
<organism evidence="7 8">
    <name type="scientific">Aristolochia fimbriata</name>
    <name type="common">White veined hardy Dutchman's pipe vine</name>
    <dbReference type="NCBI Taxonomy" id="158543"/>
    <lineage>
        <taxon>Eukaryota</taxon>
        <taxon>Viridiplantae</taxon>
        <taxon>Streptophyta</taxon>
        <taxon>Embryophyta</taxon>
        <taxon>Tracheophyta</taxon>
        <taxon>Spermatophyta</taxon>
        <taxon>Magnoliopsida</taxon>
        <taxon>Magnoliidae</taxon>
        <taxon>Piperales</taxon>
        <taxon>Aristolochiaceae</taxon>
        <taxon>Aristolochia</taxon>
    </lineage>
</organism>
<dbReference type="Proteomes" id="UP000825729">
    <property type="component" value="Unassembled WGS sequence"/>
</dbReference>